<evidence type="ECO:0000313" key="3">
    <source>
        <dbReference type="EMBL" id="MBC5993828.1"/>
    </source>
</evidence>
<comment type="caution">
    <text evidence="3">The sequence shown here is derived from an EMBL/GenBank/DDBJ whole genome shotgun (WGS) entry which is preliminary data.</text>
</comment>
<dbReference type="GO" id="GO:0046872">
    <property type="term" value="F:metal ion binding"/>
    <property type="evidence" value="ECO:0007669"/>
    <property type="project" value="InterPro"/>
</dbReference>
<name>A0A923N7V4_9BACT</name>
<gene>
    <name evidence="3" type="ORF">H8S84_13355</name>
</gene>
<dbReference type="Proteomes" id="UP000603640">
    <property type="component" value="Unassembled WGS sequence"/>
</dbReference>
<dbReference type="PANTHER" id="PTHR11851">
    <property type="entry name" value="METALLOPROTEASE"/>
    <property type="match status" value="1"/>
</dbReference>
<dbReference type="AlphaFoldDB" id="A0A923N7V4"/>
<feature type="domain" description="Peptidase M16 N-terminal" evidence="1">
    <location>
        <begin position="39"/>
        <end position="163"/>
    </location>
</feature>
<dbReference type="Gene3D" id="3.30.830.10">
    <property type="entry name" value="Metalloenzyme, LuxS/M16 peptidase-like"/>
    <property type="match status" value="2"/>
</dbReference>
<proteinExistence type="predicted"/>
<dbReference type="RefSeq" id="WP_187067827.1">
    <property type="nucleotide sequence ID" value="NZ_JACRVF010000003.1"/>
</dbReference>
<feature type="domain" description="Peptidase M16 C-terminal" evidence="2">
    <location>
        <begin position="182"/>
        <end position="361"/>
    </location>
</feature>
<dbReference type="Pfam" id="PF00675">
    <property type="entry name" value="Peptidase_M16"/>
    <property type="match status" value="1"/>
</dbReference>
<dbReference type="InterPro" id="IPR011249">
    <property type="entry name" value="Metalloenz_LuxS/M16"/>
</dbReference>
<dbReference type="PANTHER" id="PTHR11851:SF224">
    <property type="entry name" value="PROCESSING PROTEASE"/>
    <property type="match status" value="1"/>
</dbReference>
<organism evidence="3 4">
    <name type="scientific">Pontibacter cellulosilyticus</name>
    <dbReference type="NCBI Taxonomy" id="1720253"/>
    <lineage>
        <taxon>Bacteria</taxon>
        <taxon>Pseudomonadati</taxon>
        <taxon>Bacteroidota</taxon>
        <taxon>Cytophagia</taxon>
        <taxon>Cytophagales</taxon>
        <taxon>Hymenobacteraceae</taxon>
        <taxon>Pontibacter</taxon>
    </lineage>
</organism>
<reference evidence="3" key="1">
    <citation type="submission" date="2020-08" db="EMBL/GenBank/DDBJ databases">
        <title>Pontibacter sp. SD6 16S ribosomal RNA gene Genome sequencing and assembly.</title>
        <authorList>
            <person name="Kang M."/>
        </authorList>
    </citation>
    <scope>NUCLEOTIDE SEQUENCE</scope>
    <source>
        <strain evidence="3">SD6</strain>
    </source>
</reference>
<dbReference type="InterPro" id="IPR011765">
    <property type="entry name" value="Pept_M16_N"/>
</dbReference>
<evidence type="ECO:0000259" key="1">
    <source>
        <dbReference type="Pfam" id="PF00675"/>
    </source>
</evidence>
<dbReference type="SUPFAM" id="SSF63411">
    <property type="entry name" value="LuxS/MPP-like metallohydrolase"/>
    <property type="match status" value="2"/>
</dbReference>
<evidence type="ECO:0000313" key="4">
    <source>
        <dbReference type="Proteomes" id="UP000603640"/>
    </source>
</evidence>
<dbReference type="EMBL" id="JACRVF010000003">
    <property type="protein sequence ID" value="MBC5993828.1"/>
    <property type="molecule type" value="Genomic_DNA"/>
</dbReference>
<keyword evidence="4" id="KW-1185">Reference proteome</keyword>
<sequence>MLDRTKAPEIHEIDAVTLQIAEVTNLDNGVRLHSIISETQPVIRLDFVFKAGKWYEEENGVSDLSSKMLLEGTTNLTAKQIAEKVAFYGASLDINHGYDRTEITLYCLAKYIGELLPIVIDVLENPSFPESEFDLLKQRSQQNLKVQRQKNSYLATHAFTKQIYGNSHPYIFGYDEQDLDKVDLTKAKEFYKKNFISQELEVFACGAVDKVMHQQLTSLINKLKLNRANSGVAGSEGINREKVALPVKNELVEMPESLQSSIRIGKQFPMMTSNDYQKLLVMNEIFGGYFGSRLMKNIREDKGYTYGIYSAISPKEHDTLFFIGTDVKSSVTEDTINEVMKEISLLQNELVPEEELETVKNYMLGKFLNDIATIFEQADRYKRIVLNNLPQNFYNSYVATVRNITTEEIQQLAQQYLQEKDLHIVVAGKYS</sequence>
<evidence type="ECO:0000259" key="2">
    <source>
        <dbReference type="Pfam" id="PF05193"/>
    </source>
</evidence>
<dbReference type="Pfam" id="PF05193">
    <property type="entry name" value="Peptidase_M16_C"/>
    <property type="match status" value="1"/>
</dbReference>
<dbReference type="InterPro" id="IPR007863">
    <property type="entry name" value="Peptidase_M16_C"/>
</dbReference>
<dbReference type="InterPro" id="IPR050361">
    <property type="entry name" value="MPP/UQCRC_Complex"/>
</dbReference>
<protein>
    <submittedName>
        <fullName evidence="3">Insulinase family protein</fullName>
    </submittedName>
</protein>
<accession>A0A923N7V4</accession>